<evidence type="ECO:0000313" key="6">
    <source>
        <dbReference type="Proteomes" id="UP000799750"/>
    </source>
</evidence>
<dbReference type="Pfam" id="PF01876">
    <property type="entry name" value="RNase_P_p30"/>
    <property type="match status" value="1"/>
</dbReference>
<accession>A0A6A6R0Z4</accession>
<evidence type="ECO:0000313" key="5">
    <source>
        <dbReference type="EMBL" id="KAF2498448.1"/>
    </source>
</evidence>
<dbReference type="InterPro" id="IPR016195">
    <property type="entry name" value="Pol/histidinol_Pase-like"/>
</dbReference>
<evidence type="ECO:0000256" key="2">
    <source>
        <dbReference type="ARBA" id="ARBA00007331"/>
    </source>
</evidence>
<keyword evidence="3" id="KW-0819">tRNA processing</keyword>
<dbReference type="GO" id="GO:0008033">
    <property type="term" value="P:tRNA processing"/>
    <property type="evidence" value="ECO:0007669"/>
    <property type="project" value="UniProtKB-KW"/>
</dbReference>
<proteinExistence type="inferred from homology"/>
<organism evidence="5 6">
    <name type="scientific">Lophium mytilinum</name>
    <dbReference type="NCBI Taxonomy" id="390894"/>
    <lineage>
        <taxon>Eukaryota</taxon>
        <taxon>Fungi</taxon>
        <taxon>Dikarya</taxon>
        <taxon>Ascomycota</taxon>
        <taxon>Pezizomycotina</taxon>
        <taxon>Dothideomycetes</taxon>
        <taxon>Pleosporomycetidae</taxon>
        <taxon>Mytilinidiales</taxon>
        <taxon>Mytilinidiaceae</taxon>
        <taxon>Lophium</taxon>
    </lineage>
</organism>
<name>A0A6A6R0Z4_9PEZI</name>
<feature type="compositionally biased region" description="Polar residues" evidence="4">
    <location>
        <begin position="267"/>
        <end position="276"/>
    </location>
</feature>
<dbReference type="PANTHER" id="PTHR13031">
    <property type="entry name" value="RIBONUCLEASE P SUBUNIT P30"/>
    <property type="match status" value="1"/>
</dbReference>
<dbReference type="PANTHER" id="PTHR13031:SF0">
    <property type="entry name" value="RIBONUCLEASE P PROTEIN SUBUNIT P30"/>
    <property type="match status" value="1"/>
</dbReference>
<feature type="compositionally biased region" description="Basic and acidic residues" evidence="4">
    <location>
        <begin position="283"/>
        <end position="306"/>
    </location>
</feature>
<comment type="similarity">
    <text evidence="2">Belongs to the eukaryotic/archaeal RNase P protein component 3 family.</text>
</comment>
<comment type="subcellular location">
    <subcellularLocation>
        <location evidence="1">Nucleus</location>
    </subcellularLocation>
</comment>
<evidence type="ECO:0000256" key="1">
    <source>
        <dbReference type="ARBA" id="ARBA00004123"/>
    </source>
</evidence>
<dbReference type="EMBL" id="MU004185">
    <property type="protein sequence ID" value="KAF2498448.1"/>
    <property type="molecule type" value="Genomic_DNA"/>
</dbReference>
<reference evidence="5" key="1">
    <citation type="journal article" date="2020" name="Stud. Mycol.">
        <title>101 Dothideomycetes genomes: a test case for predicting lifestyles and emergence of pathogens.</title>
        <authorList>
            <person name="Haridas S."/>
            <person name="Albert R."/>
            <person name="Binder M."/>
            <person name="Bloem J."/>
            <person name="Labutti K."/>
            <person name="Salamov A."/>
            <person name="Andreopoulos B."/>
            <person name="Baker S."/>
            <person name="Barry K."/>
            <person name="Bills G."/>
            <person name="Bluhm B."/>
            <person name="Cannon C."/>
            <person name="Castanera R."/>
            <person name="Culley D."/>
            <person name="Daum C."/>
            <person name="Ezra D."/>
            <person name="Gonzalez J."/>
            <person name="Henrissat B."/>
            <person name="Kuo A."/>
            <person name="Liang C."/>
            <person name="Lipzen A."/>
            <person name="Lutzoni F."/>
            <person name="Magnuson J."/>
            <person name="Mondo S."/>
            <person name="Nolan M."/>
            <person name="Ohm R."/>
            <person name="Pangilinan J."/>
            <person name="Park H.-J."/>
            <person name="Ramirez L."/>
            <person name="Alfaro M."/>
            <person name="Sun H."/>
            <person name="Tritt A."/>
            <person name="Yoshinaga Y."/>
            <person name="Zwiers L.-H."/>
            <person name="Turgeon B."/>
            <person name="Goodwin S."/>
            <person name="Spatafora J."/>
            <person name="Crous P."/>
            <person name="Grigoriev I."/>
        </authorList>
    </citation>
    <scope>NUCLEOTIDE SEQUENCE</scope>
    <source>
        <strain evidence="5">CBS 269.34</strain>
    </source>
</reference>
<evidence type="ECO:0000256" key="4">
    <source>
        <dbReference type="SAM" id="MobiDB-lite"/>
    </source>
</evidence>
<dbReference type="Gene3D" id="3.20.20.140">
    <property type="entry name" value="Metal-dependent hydrolases"/>
    <property type="match status" value="1"/>
</dbReference>
<dbReference type="GO" id="GO:0003723">
    <property type="term" value="F:RNA binding"/>
    <property type="evidence" value="ECO:0007669"/>
    <property type="project" value="TreeGrafter"/>
</dbReference>
<dbReference type="InterPro" id="IPR002738">
    <property type="entry name" value="RNase_P_p30"/>
</dbReference>
<dbReference type="SUPFAM" id="SSF89550">
    <property type="entry name" value="PHP domain-like"/>
    <property type="match status" value="1"/>
</dbReference>
<evidence type="ECO:0000256" key="3">
    <source>
        <dbReference type="ARBA" id="ARBA00022694"/>
    </source>
</evidence>
<dbReference type="OrthoDB" id="17948at2759"/>
<dbReference type="GO" id="GO:0005655">
    <property type="term" value="C:nucleolar ribonuclease P complex"/>
    <property type="evidence" value="ECO:0007669"/>
    <property type="project" value="TreeGrafter"/>
</dbReference>
<gene>
    <name evidence="5" type="ORF">BU16DRAFT_558508</name>
</gene>
<dbReference type="AlphaFoldDB" id="A0A6A6R0Z4"/>
<feature type="region of interest" description="Disordered" evidence="4">
    <location>
        <begin position="239"/>
        <end position="327"/>
    </location>
</feature>
<keyword evidence="6" id="KW-1185">Reference proteome</keyword>
<dbReference type="Proteomes" id="UP000799750">
    <property type="component" value="Unassembled WGS sequence"/>
</dbReference>
<sequence length="327" mass="35594">MFYDLNIPWSAADRELQRTIAFLDELGYDVVALTHTLSGKLPADLTCPIPTTLPFSTPPRLRFLRRCTLILADPSQNHRISQLSAAYDILAIRPTDERTLKQACESLDCDLISMDLTQRLGFHFKFKMLGQAIERGVRFEICYAPGILAVDGAARRNLIGNVVGLIRATRGRGLVISSEAKTALACRAPSDVINVASVWGLGQERGKDAVCKEARGVTVTAQLKRTSFRGVVDVVYGGEKPEPVTKAPALSKAEKAEAQKKRKADAMNSNGGSPAGNSAKPVPRREVKRQEKKAKTDGQEGEESTKDATSGTTVNGLTNNMPIRMED</sequence>
<protein>
    <submittedName>
        <fullName evidence="5">Putative ribonuclease P complex subunit Pop2</fullName>
    </submittedName>
</protein>
<dbReference type="FunFam" id="3.20.20.140:FF:000053">
    <property type="entry name" value="Ribonuclease P complex subunit Pop2"/>
    <property type="match status" value="1"/>
</dbReference>
<feature type="compositionally biased region" description="Polar residues" evidence="4">
    <location>
        <begin position="307"/>
        <end position="321"/>
    </location>
</feature>